<accession>A0A644Y1H8</accession>
<dbReference type="Pfam" id="PF13545">
    <property type="entry name" value="HTH_Crp_2"/>
    <property type="match status" value="1"/>
</dbReference>
<evidence type="ECO:0000256" key="3">
    <source>
        <dbReference type="ARBA" id="ARBA00023163"/>
    </source>
</evidence>
<dbReference type="Gene3D" id="1.10.10.10">
    <property type="entry name" value="Winged helix-like DNA-binding domain superfamily/Winged helix DNA-binding domain"/>
    <property type="match status" value="1"/>
</dbReference>
<dbReference type="Pfam" id="PF00027">
    <property type="entry name" value="cNMP_binding"/>
    <property type="match status" value="1"/>
</dbReference>
<dbReference type="PROSITE" id="PS51063">
    <property type="entry name" value="HTH_CRP_2"/>
    <property type="match status" value="1"/>
</dbReference>
<dbReference type="AlphaFoldDB" id="A0A644Y1H8"/>
<dbReference type="SMART" id="SM00419">
    <property type="entry name" value="HTH_CRP"/>
    <property type="match status" value="1"/>
</dbReference>
<dbReference type="InterPro" id="IPR014710">
    <property type="entry name" value="RmlC-like_jellyroll"/>
</dbReference>
<feature type="domain" description="Cyclic nucleotide-binding" evidence="4">
    <location>
        <begin position="16"/>
        <end position="116"/>
    </location>
</feature>
<name>A0A644Y1H8_9ZZZZ</name>
<dbReference type="InterPro" id="IPR050397">
    <property type="entry name" value="Env_Response_Regulators"/>
</dbReference>
<dbReference type="GO" id="GO:0005829">
    <property type="term" value="C:cytosol"/>
    <property type="evidence" value="ECO:0007669"/>
    <property type="project" value="TreeGrafter"/>
</dbReference>
<organism evidence="6">
    <name type="scientific">bioreactor metagenome</name>
    <dbReference type="NCBI Taxonomy" id="1076179"/>
    <lineage>
        <taxon>unclassified sequences</taxon>
        <taxon>metagenomes</taxon>
        <taxon>ecological metagenomes</taxon>
    </lineage>
</organism>
<dbReference type="InterPro" id="IPR012318">
    <property type="entry name" value="HTH_CRP"/>
</dbReference>
<dbReference type="InterPro" id="IPR000595">
    <property type="entry name" value="cNMP-bd_dom"/>
</dbReference>
<dbReference type="PANTHER" id="PTHR24567">
    <property type="entry name" value="CRP FAMILY TRANSCRIPTIONAL REGULATORY PROTEIN"/>
    <property type="match status" value="1"/>
</dbReference>
<protein>
    <submittedName>
        <fullName evidence="6">Uncharacterized protein</fullName>
    </submittedName>
</protein>
<proteinExistence type="predicted"/>
<evidence type="ECO:0000256" key="1">
    <source>
        <dbReference type="ARBA" id="ARBA00023015"/>
    </source>
</evidence>
<sequence>MIQHSACDKCAFRKEICEVVSENEFQEIYNNTEQLTFKKGEIIFKQGTEARYIAYIISGLAKLEYMTTRKMTQIAGLISGPVLIGGNYSMSGQKNILSVIATEDCQVCLISYQVIRSRAMVNPMFGLKIFDMISSAHQRILENQLMLSCKRVPARVAGILLLLSEQIYKSDYFSLPLTRRDLSYFISCSEENVIRTLKSFEVDGIIELHGKLIKILDFKKLQTVYDVG</sequence>
<dbReference type="PROSITE" id="PS50042">
    <property type="entry name" value="CNMP_BINDING_3"/>
    <property type="match status" value="1"/>
</dbReference>
<dbReference type="InterPro" id="IPR036390">
    <property type="entry name" value="WH_DNA-bd_sf"/>
</dbReference>
<gene>
    <name evidence="6" type="ORF">SDC9_68437</name>
</gene>
<dbReference type="SUPFAM" id="SSF46785">
    <property type="entry name" value="Winged helix' DNA-binding domain"/>
    <property type="match status" value="1"/>
</dbReference>
<feature type="domain" description="HTH crp-type" evidence="5">
    <location>
        <begin position="150"/>
        <end position="219"/>
    </location>
</feature>
<evidence type="ECO:0000313" key="6">
    <source>
        <dbReference type="EMBL" id="MPM21987.1"/>
    </source>
</evidence>
<evidence type="ECO:0000256" key="2">
    <source>
        <dbReference type="ARBA" id="ARBA00023125"/>
    </source>
</evidence>
<keyword evidence="3" id="KW-0804">Transcription</keyword>
<dbReference type="InterPro" id="IPR036388">
    <property type="entry name" value="WH-like_DNA-bd_sf"/>
</dbReference>
<dbReference type="PANTHER" id="PTHR24567:SF26">
    <property type="entry name" value="REGULATORY PROTEIN YEIL"/>
    <property type="match status" value="1"/>
</dbReference>
<dbReference type="Gene3D" id="2.60.120.10">
    <property type="entry name" value="Jelly Rolls"/>
    <property type="match status" value="1"/>
</dbReference>
<dbReference type="InterPro" id="IPR018490">
    <property type="entry name" value="cNMP-bd_dom_sf"/>
</dbReference>
<dbReference type="CDD" id="cd00038">
    <property type="entry name" value="CAP_ED"/>
    <property type="match status" value="1"/>
</dbReference>
<keyword evidence="2" id="KW-0238">DNA-binding</keyword>
<dbReference type="GO" id="GO:0003677">
    <property type="term" value="F:DNA binding"/>
    <property type="evidence" value="ECO:0007669"/>
    <property type="project" value="UniProtKB-KW"/>
</dbReference>
<keyword evidence="1" id="KW-0805">Transcription regulation</keyword>
<dbReference type="SUPFAM" id="SSF51206">
    <property type="entry name" value="cAMP-binding domain-like"/>
    <property type="match status" value="1"/>
</dbReference>
<dbReference type="EMBL" id="VSSQ01003711">
    <property type="protein sequence ID" value="MPM21987.1"/>
    <property type="molecule type" value="Genomic_DNA"/>
</dbReference>
<dbReference type="GO" id="GO:0003700">
    <property type="term" value="F:DNA-binding transcription factor activity"/>
    <property type="evidence" value="ECO:0007669"/>
    <property type="project" value="TreeGrafter"/>
</dbReference>
<reference evidence="6" key="1">
    <citation type="submission" date="2019-08" db="EMBL/GenBank/DDBJ databases">
        <authorList>
            <person name="Kucharzyk K."/>
            <person name="Murdoch R.W."/>
            <person name="Higgins S."/>
            <person name="Loffler F."/>
        </authorList>
    </citation>
    <scope>NUCLEOTIDE SEQUENCE</scope>
</reference>
<evidence type="ECO:0000259" key="4">
    <source>
        <dbReference type="PROSITE" id="PS50042"/>
    </source>
</evidence>
<evidence type="ECO:0000259" key="5">
    <source>
        <dbReference type="PROSITE" id="PS51063"/>
    </source>
</evidence>
<comment type="caution">
    <text evidence="6">The sequence shown here is derived from an EMBL/GenBank/DDBJ whole genome shotgun (WGS) entry which is preliminary data.</text>
</comment>